<dbReference type="PROSITE" id="PS51257">
    <property type="entry name" value="PROKAR_LIPOPROTEIN"/>
    <property type="match status" value="1"/>
</dbReference>
<reference evidence="1 2" key="1">
    <citation type="submission" date="2018-02" db="EMBL/GenBank/DDBJ databases">
        <title>Sphingobacterium KA21.</title>
        <authorList>
            <person name="Vasarhelyi B.M."/>
            <person name="Deshmukh S."/>
            <person name="Balint B."/>
            <person name="Kukolya J."/>
        </authorList>
    </citation>
    <scope>NUCLEOTIDE SEQUENCE [LARGE SCALE GENOMIC DNA]</scope>
    <source>
        <strain evidence="1 2">Ka21</strain>
    </source>
</reference>
<sequence>MSQQIKYFSISLLVFLSLSCQQSTRPSHGKKPEHTNTVENRHNSFGFYKSFGFCNSEIGYFSQQEADDLYADKVIKIDKRNGIKSDAFSAFEPEKWNCIKENLNLKNDNSIKIITTNANFPFEKLTLIDDKYVVVSRDGYFFTFILKEAIESAEKIHTLGQNFMPLFNMRLTGLSVVNSQEPDIYKKYGMDFSTICNCNSPSIYLNKDTKELIIFNYCDKEIPFKDIKNKYHIEVDKLEVDDDKMVVSSRDLELSFQKIENGKIYHMKVLKGKFPNNYVGNDLKSFYTFQPDKFQKASCGDYDG</sequence>
<accession>A0ABR9T2Q8</accession>
<dbReference type="EMBL" id="PSKQ01000013">
    <property type="protein sequence ID" value="MBE8719627.1"/>
    <property type="molecule type" value="Genomic_DNA"/>
</dbReference>
<dbReference type="Proteomes" id="UP000618319">
    <property type="component" value="Unassembled WGS sequence"/>
</dbReference>
<keyword evidence="2" id="KW-1185">Reference proteome</keyword>
<dbReference type="RefSeq" id="WP_196938674.1">
    <property type="nucleotide sequence ID" value="NZ_MU158689.1"/>
</dbReference>
<proteinExistence type="predicted"/>
<organism evidence="1 2">
    <name type="scientific">Sphingobacterium pedocola</name>
    <dbReference type="NCBI Taxonomy" id="2082722"/>
    <lineage>
        <taxon>Bacteria</taxon>
        <taxon>Pseudomonadati</taxon>
        <taxon>Bacteroidota</taxon>
        <taxon>Sphingobacteriia</taxon>
        <taxon>Sphingobacteriales</taxon>
        <taxon>Sphingobacteriaceae</taxon>
        <taxon>Sphingobacterium</taxon>
    </lineage>
</organism>
<evidence type="ECO:0000313" key="2">
    <source>
        <dbReference type="Proteomes" id="UP000618319"/>
    </source>
</evidence>
<evidence type="ECO:0000313" key="1">
    <source>
        <dbReference type="EMBL" id="MBE8719627.1"/>
    </source>
</evidence>
<evidence type="ECO:0008006" key="3">
    <source>
        <dbReference type="Google" id="ProtNLM"/>
    </source>
</evidence>
<name>A0ABR9T2Q8_9SPHI</name>
<gene>
    <name evidence="1" type="ORF">C4F40_02660</name>
</gene>
<comment type="caution">
    <text evidence="1">The sequence shown here is derived from an EMBL/GenBank/DDBJ whole genome shotgun (WGS) entry which is preliminary data.</text>
</comment>
<protein>
    <recommendedName>
        <fullName evidence="3">Lipoprotein</fullName>
    </recommendedName>
</protein>